<comment type="caution">
    <text evidence="1">The sequence shown here is derived from an EMBL/GenBank/DDBJ whole genome shotgun (WGS) entry which is preliminary data.</text>
</comment>
<evidence type="ECO:0000313" key="1">
    <source>
        <dbReference type="EMBL" id="TRZ01214.1"/>
    </source>
</evidence>
<evidence type="ECO:0000313" key="2">
    <source>
        <dbReference type="Proteomes" id="UP000316079"/>
    </source>
</evidence>
<organism evidence="1 2">
    <name type="scientific">Danionella cerebrum</name>
    <dbReference type="NCBI Taxonomy" id="2873325"/>
    <lineage>
        <taxon>Eukaryota</taxon>
        <taxon>Metazoa</taxon>
        <taxon>Chordata</taxon>
        <taxon>Craniata</taxon>
        <taxon>Vertebrata</taxon>
        <taxon>Euteleostomi</taxon>
        <taxon>Actinopterygii</taxon>
        <taxon>Neopterygii</taxon>
        <taxon>Teleostei</taxon>
        <taxon>Ostariophysi</taxon>
        <taxon>Cypriniformes</taxon>
        <taxon>Danionidae</taxon>
        <taxon>Danioninae</taxon>
        <taxon>Danionella</taxon>
    </lineage>
</organism>
<name>A0A553RGB5_9TELE</name>
<dbReference type="OrthoDB" id="10045365at2759"/>
<reference evidence="1 2" key="1">
    <citation type="journal article" date="2019" name="Sci. Data">
        <title>Hybrid genome assembly and annotation of Danionella translucida.</title>
        <authorList>
            <person name="Kadobianskyi M."/>
            <person name="Schulze L."/>
            <person name="Schuelke M."/>
            <person name="Judkewitz B."/>
        </authorList>
    </citation>
    <scope>NUCLEOTIDE SEQUENCE [LARGE SCALE GENOMIC DNA]</scope>
    <source>
        <strain evidence="1 2">Bolton</strain>
    </source>
</reference>
<gene>
    <name evidence="1" type="ORF">DNTS_004391</name>
</gene>
<sequence>MKPGMIIVQFVILRSDLKKQTHFSSTRETRRGDLKTQRCLCLPENWTRVFALSELRPNGLSNGAMVRQSERRVAAALGNAWKNSKSTGMAFFPENISVFEGSLYFFLTSAHSHHPAPTEPVQILSLKIL</sequence>
<keyword evidence="2" id="KW-1185">Reference proteome</keyword>
<dbReference type="AlphaFoldDB" id="A0A553RGB5"/>
<protein>
    <submittedName>
        <fullName evidence="1">Uncharacterized protein</fullName>
    </submittedName>
</protein>
<dbReference type="EMBL" id="SRMA01024136">
    <property type="protein sequence ID" value="TRZ01214.1"/>
    <property type="molecule type" value="Genomic_DNA"/>
</dbReference>
<dbReference type="Proteomes" id="UP000316079">
    <property type="component" value="Unassembled WGS sequence"/>
</dbReference>
<proteinExistence type="predicted"/>
<accession>A0A553RGB5</accession>